<organism evidence="4 5">
    <name type="scientific">Candidatus Gottesmanbacteria bacterium GW2011_GWA2_44_17</name>
    <dbReference type="NCBI Taxonomy" id="1618444"/>
    <lineage>
        <taxon>Bacteria</taxon>
        <taxon>Candidatus Gottesmaniibacteriota</taxon>
    </lineage>
</organism>
<name>A0A0G1KDK1_9BACT</name>
<gene>
    <name evidence="4" type="ORF">UW37_C0037G0004</name>
</gene>
<comment type="caution">
    <text evidence="4">The sequence shown here is derived from an EMBL/GenBank/DDBJ whole genome shotgun (WGS) entry which is preliminary data.</text>
</comment>
<keyword evidence="1 2" id="KW-0378">Hydrolase</keyword>
<dbReference type="PRINTS" id="PR00502">
    <property type="entry name" value="NUDIXFAMILY"/>
</dbReference>
<reference evidence="4 5" key="1">
    <citation type="journal article" date="2015" name="Nature">
        <title>rRNA introns, odd ribosomes, and small enigmatic genomes across a large radiation of phyla.</title>
        <authorList>
            <person name="Brown C.T."/>
            <person name="Hug L.A."/>
            <person name="Thomas B.C."/>
            <person name="Sharon I."/>
            <person name="Castelle C.J."/>
            <person name="Singh A."/>
            <person name="Wilkins M.J."/>
            <person name="Williams K.H."/>
            <person name="Banfield J.F."/>
        </authorList>
    </citation>
    <scope>NUCLEOTIDE SEQUENCE [LARGE SCALE GENOMIC DNA]</scope>
</reference>
<dbReference type="Pfam" id="PF00293">
    <property type="entry name" value="NUDIX"/>
    <property type="match status" value="1"/>
</dbReference>
<comment type="similarity">
    <text evidence="2">Belongs to the Nudix hydrolase family.</text>
</comment>
<sequence>MKRGVDYIGVSVGAMILNDKGEVLLCKRSQRASNERGCWEVPGGAVEFNETLEDAIHREIREELGVDIDLLEQFPAANHIIPSDKQHWVPSTFLAKLKDGNIPKIMEPEKCDEIDWFSLDHLQTPLSLITQYDVAYYQRTREK</sequence>
<dbReference type="Proteomes" id="UP000034063">
    <property type="component" value="Unassembled WGS sequence"/>
</dbReference>
<proteinExistence type="inferred from homology"/>
<dbReference type="PANTHER" id="PTHR16099">
    <property type="entry name" value="8-OXO-DGTP DIPHOSPHATES NUDT15"/>
    <property type="match status" value="1"/>
</dbReference>
<evidence type="ECO:0000313" key="5">
    <source>
        <dbReference type="Proteomes" id="UP000034063"/>
    </source>
</evidence>
<dbReference type="InterPro" id="IPR020476">
    <property type="entry name" value="Nudix_hydrolase"/>
</dbReference>
<evidence type="ECO:0000256" key="2">
    <source>
        <dbReference type="RuleBase" id="RU003476"/>
    </source>
</evidence>
<dbReference type="AlphaFoldDB" id="A0A0G1KDK1"/>
<evidence type="ECO:0000313" key="4">
    <source>
        <dbReference type="EMBL" id="KKT45914.1"/>
    </source>
</evidence>
<dbReference type="SUPFAM" id="SSF55811">
    <property type="entry name" value="Nudix"/>
    <property type="match status" value="1"/>
</dbReference>
<feature type="domain" description="Nudix hydrolase" evidence="3">
    <location>
        <begin position="7"/>
        <end position="142"/>
    </location>
</feature>
<dbReference type="InterPro" id="IPR000086">
    <property type="entry name" value="NUDIX_hydrolase_dom"/>
</dbReference>
<dbReference type="PROSITE" id="PS51462">
    <property type="entry name" value="NUDIX"/>
    <property type="match status" value="1"/>
</dbReference>
<dbReference type="InterPro" id="IPR015797">
    <property type="entry name" value="NUDIX_hydrolase-like_dom_sf"/>
</dbReference>
<dbReference type="InterPro" id="IPR020084">
    <property type="entry name" value="NUDIX_hydrolase_CS"/>
</dbReference>
<dbReference type="PROSITE" id="PS00893">
    <property type="entry name" value="NUDIX_BOX"/>
    <property type="match status" value="1"/>
</dbReference>
<dbReference type="Gene3D" id="3.90.79.10">
    <property type="entry name" value="Nucleoside Triphosphate Pyrophosphohydrolase"/>
    <property type="match status" value="1"/>
</dbReference>
<protein>
    <submittedName>
        <fullName evidence="4">MutT/nudix family protein</fullName>
    </submittedName>
</protein>
<dbReference type="EMBL" id="LCIB01000037">
    <property type="protein sequence ID" value="KKT45914.1"/>
    <property type="molecule type" value="Genomic_DNA"/>
</dbReference>
<dbReference type="PANTHER" id="PTHR16099:SF5">
    <property type="entry name" value="NUCLEOTIDE TRIPHOSPHATE DIPHOSPHATASE NUDT15"/>
    <property type="match status" value="1"/>
</dbReference>
<evidence type="ECO:0000259" key="3">
    <source>
        <dbReference type="PROSITE" id="PS51462"/>
    </source>
</evidence>
<accession>A0A0G1KDK1</accession>
<dbReference type="GO" id="GO:0016787">
    <property type="term" value="F:hydrolase activity"/>
    <property type="evidence" value="ECO:0007669"/>
    <property type="project" value="UniProtKB-KW"/>
</dbReference>
<evidence type="ECO:0000256" key="1">
    <source>
        <dbReference type="ARBA" id="ARBA00022801"/>
    </source>
</evidence>